<dbReference type="EMBL" id="SJPN01000006">
    <property type="protein sequence ID" value="TWT98381.1"/>
    <property type="molecule type" value="Genomic_DNA"/>
</dbReference>
<evidence type="ECO:0000256" key="1">
    <source>
        <dbReference type="SAM" id="MobiDB-lite"/>
    </source>
</evidence>
<dbReference type="OrthoDB" id="8780281at2"/>
<evidence type="ECO:0000256" key="2">
    <source>
        <dbReference type="SAM" id="SignalP"/>
    </source>
</evidence>
<name>A0A5C6AH35_9BACT</name>
<dbReference type="AlphaFoldDB" id="A0A5C6AH35"/>
<sequence length="250" mass="28771" precursor="true">MRTRQFIFALLAAFACTTIHAQDLGYKHRPIPDFVLRLADEHIKNLPDNPDGFGAQRRAFASMFLWAYTGFSPEHMDLEKYPEFAGLNAGIDYRKRNPAATHEVLSGFGYELTKRTGNWLTGSEISAFYEPKNQSPRDSWWLSTLDECKTNHIRWEPLPMPQFEREVDDKIARRLESIRGRIARVKVIGYLSPEGKYGHLGLYEREFLAIEITDVARRRDGNRTTDISSTGDGYRSYDGQPYPSEETNEP</sequence>
<comment type="caution">
    <text evidence="3">The sequence shown here is derived from an EMBL/GenBank/DDBJ whole genome shotgun (WGS) entry which is preliminary data.</text>
</comment>
<dbReference type="RefSeq" id="WP_146521970.1">
    <property type="nucleotide sequence ID" value="NZ_CP151726.1"/>
</dbReference>
<organism evidence="3 4">
    <name type="scientific">Stieleria varia</name>
    <dbReference type="NCBI Taxonomy" id="2528005"/>
    <lineage>
        <taxon>Bacteria</taxon>
        <taxon>Pseudomonadati</taxon>
        <taxon>Planctomycetota</taxon>
        <taxon>Planctomycetia</taxon>
        <taxon>Pirellulales</taxon>
        <taxon>Pirellulaceae</taxon>
        <taxon>Stieleria</taxon>
    </lineage>
</organism>
<reference evidence="3 4" key="1">
    <citation type="submission" date="2019-02" db="EMBL/GenBank/DDBJ databases">
        <title>Deep-cultivation of Planctomycetes and their phenomic and genomic characterization uncovers novel biology.</title>
        <authorList>
            <person name="Wiegand S."/>
            <person name="Jogler M."/>
            <person name="Boedeker C."/>
            <person name="Pinto D."/>
            <person name="Vollmers J."/>
            <person name="Rivas-Marin E."/>
            <person name="Kohn T."/>
            <person name="Peeters S.H."/>
            <person name="Heuer A."/>
            <person name="Rast P."/>
            <person name="Oberbeckmann S."/>
            <person name="Bunk B."/>
            <person name="Jeske O."/>
            <person name="Meyerdierks A."/>
            <person name="Storesund J.E."/>
            <person name="Kallscheuer N."/>
            <person name="Luecker S."/>
            <person name="Lage O.M."/>
            <person name="Pohl T."/>
            <person name="Merkel B.J."/>
            <person name="Hornburger P."/>
            <person name="Mueller R.-W."/>
            <person name="Bruemmer F."/>
            <person name="Labrenz M."/>
            <person name="Spormann A.M."/>
            <person name="Op Den Camp H."/>
            <person name="Overmann J."/>
            <person name="Amann R."/>
            <person name="Jetten M.S.M."/>
            <person name="Mascher T."/>
            <person name="Medema M.H."/>
            <person name="Devos D.P."/>
            <person name="Kaster A.-K."/>
            <person name="Ovreas L."/>
            <person name="Rohde M."/>
            <person name="Galperin M.Y."/>
            <person name="Jogler C."/>
        </authorList>
    </citation>
    <scope>NUCLEOTIDE SEQUENCE [LARGE SCALE GENOMIC DNA]</scope>
    <source>
        <strain evidence="3 4">Pla52n</strain>
    </source>
</reference>
<evidence type="ECO:0000313" key="4">
    <source>
        <dbReference type="Proteomes" id="UP000320176"/>
    </source>
</evidence>
<keyword evidence="4" id="KW-1185">Reference proteome</keyword>
<protein>
    <submittedName>
        <fullName evidence="3">Uncharacterized protein</fullName>
    </submittedName>
</protein>
<evidence type="ECO:0000313" key="3">
    <source>
        <dbReference type="EMBL" id="TWT98381.1"/>
    </source>
</evidence>
<accession>A0A5C6AH35</accession>
<feature type="chain" id="PRO_5022831540" evidence="2">
    <location>
        <begin position="22"/>
        <end position="250"/>
    </location>
</feature>
<keyword evidence="2" id="KW-0732">Signal</keyword>
<gene>
    <name evidence="3" type="ORF">Pla52n_48940</name>
</gene>
<feature type="signal peptide" evidence="2">
    <location>
        <begin position="1"/>
        <end position="21"/>
    </location>
</feature>
<dbReference type="Proteomes" id="UP000320176">
    <property type="component" value="Unassembled WGS sequence"/>
</dbReference>
<feature type="region of interest" description="Disordered" evidence="1">
    <location>
        <begin position="221"/>
        <end position="250"/>
    </location>
</feature>
<proteinExistence type="predicted"/>
<dbReference type="PROSITE" id="PS51257">
    <property type="entry name" value="PROKAR_LIPOPROTEIN"/>
    <property type="match status" value="1"/>
</dbReference>